<dbReference type="SUPFAM" id="SSF54211">
    <property type="entry name" value="Ribosomal protein S5 domain 2-like"/>
    <property type="match status" value="1"/>
</dbReference>
<feature type="domain" description="Tr-type G" evidence="3">
    <location>
        <begin position="7"/>
        <end position="280"/>
    </location>
</feature>
<dbReference type="Gene3D" id="3.30.230.10">
    <property type="match status" value="1"/>
</dbReference>
<evidence type="ECO:0000256" key="2">
    <source>
        <dbReference type="ARBA" id="ARBA00023134"/>
    </source>
</evidence>
<gene>
    <name evidence="4" type="ORF">LKD48_08220</name>
</gene>
<dbReference type="PANTHER" id="PTHR43261">
    <property type="entry name" value="TRANSLATION ELONGATION FACTOR G-RELATED"/>
    <property type="match status" value="1"/>
</dbReference>
<dbReference type="InterPro" id="IPR005517">
    <property type="entry name" value="Transl_elong_EFG/EF2_IV"/>
</dbReference>
<dbReference type="InterPro" id="IPR035647">
    <property type="entry name" value="EFG_III/V"/>
</dbReference>
<evidence type="ECO:0000259" key="3">
    <source>
        <dbReference type="PROSITE" id="PS51722"/>
    </source>
</evidence>
<dbReference type="CDD" id="cd04088">
    <property type="entry name" value="EFG_mtEFG_II"/>
    <property type="match status" value="1"/>
</dbReference>
<proteinExistence type="predicted"/>
<dbReference type="InterPro" id="IPR047872">
    <property type="entry name" value="EFG_IV"/>
</dbReference>
<dbReference type="SUPFAM" id="SSF54980">
    <property type="entry name" value="EF-G C-terminal domain-like"/>
    <property type="match status" value="2"/>
</dbReference>
<dbReference type="RefSeq" id="WP_308731715.1">
    <property type="nucleotide sequence ID" value="NZ_JAJEQN010000017.1"/>
</dbReference>
<dbReference type="CDD" id="cd03713">
    <property type="entry name" value="EFG_mtEFG_C"/>
    <property type="match status" value="1"/>
</dbReference>
<dbReference type="Pfam" id="PF22042">
    <property type="entry name" value="EF-G_D2"/>
    <property type="match status" value="1"/>
</dbReference>
<dbReference type="Gene3D" id="3.40.50.300">
    <property type="entry name" value="P-loop containing nucleotide triphosphate hydrolases"/>
    <property type="match status" value="1"/>
</dbReference>
<dbReference type="InterPro" id="IPR020568">
    <property type="entry name" value="Ribosomal_Su5_D2-typ_SF"/>
</dbReference>
<dbReference type="SUPFAM" id="SSF52540">
    <property type="entry name" value="P-loop containing nucleoside triphosphate hydrolases"/>
    <property type="match status" value="1"/>
</dbReference>
<dbReference type="Gene3D" id="3.30.70.240">
    <property type="match status" value="1"/>
</dbReference>
<dbReference type="InterPro" id="IPR041095">
    <property type="entry name" value="EFG_II"/>
</dbReference>
<dbReference type="Gene3D" id="3.30.70.870">
    <property type="entry name" value="Elongation Factor G (Translational Gtpase), domain 3"/>
    <property type="match status" value="1"/>
</dbReference>
<evidence type="ECO:0000313" key="4">
    <source>
        <dbReference type="EMBL" id="MCC2221618.1"/>
    </source>
</evidence>
<keyword evidence="2" id="KW-0342">GTP-binding</keyword>
<dbReference type="InterPro" id="IPR009000">
    <property type="entry name" value="Transl_B-barrel_sf"/>
</dbReference>
<dbReference type="InterPro" id="IPR027417">
    <property type="entry name" value="P-loop_NTPase"/>
</dbReference>
<dbReference type="GO" id="GO:0005525">
    <property type="term" value="F:GTP binding"/>
    <property type="evidence" value="ECO:0007669"/>
    <property type="project" value="UniProtKB-KW"/>
</dbReference>
<dbReference type="InterPro" id="IPR053905">
    <property type="entry name" value="EF-G-like_DII"/>
</dbReference>
<dbReference type="PANTHER" id="PTHR43261:SF6">
    <property type="entry name" value="ELONGATION FACTOR G-LIKE PROTEIN"/>
    <property type="match status" value="1"/>
</dbReference>
<name>A0AAE3JCG5_9FIRM</name>
<dbReference type="EMBL" id="JAJEQN010000017">
    <property type="protein sequence ID" value="MCC2221618.1"/>
    <property type="molecule type" value="Genomic_DNA"/>
</dbReference>
<dbReference type="InterPro" id="IPR014721">
    <property type="entry name" value="Ribsml_uS5_D2-typ_fold_subgr"/>
</dbReference>
<dbReference type="SUPFAM" id="SSF50447">
    <property type="entry name" value="Translation proteins"/>
    <property type="match status" value="1"/>
</dbReference>
<dbReference type="InterPro" id="IPR000640">
    <property type="entry name" value="EFG_V-like"/>
</dbReference>
<keyword evidence="5" id="KW-1185">Reference proteome</keyword>
<dbReference type="Pfam" id="PF00679">
    <property type="entry name" value="EFG_C"/>
    <property type="match status" value="1"/>
</dbReference>
<dbReference type="Pfam" id="PF03764">
    <property type="entry name" value="EFG_IV"/>
    <property type="match status" value="1"/>
</dbReference>
<dbReference type="PROSITE" id="PS51722">
    <property type="entry name" value="G_TR_2"/>
    <property type="match status" value="1"/>
</dbReference>
<dbReference type="Pfam" id="PF14492">
    <property type="entry name" value="EFG_III"/>
    <property type="match status" value="1"/>
</dbReference>
<dbReference type="NCBIfam" id="NF009381">
    <property type="entry name" value="PRK12740.1-5"/>
    <property type="match status" value="1"/>
</dbReference>
<dbReference type="InterPro" id="IPR035649">
    <property type="entry name" value="EFG_V"/>
</dbReference>
<dbReference type="AlphaFoldDB" id="A0AAE3JCG5"/>
<dbReference type="SMART" id="SM00838">
    <property type="entry name" value="EFG_C"/>
    <property type="match status" value="1"/>
</dbReference>
<dbReference type="SMART" id="SM00889">
    <property type="entry name" value="EFG_IV"/>
    <property type="match status" value="1"/>
</dbReference>
<dbReference type="InterPro" id="IPR000795">
    <property type="entry name" value="T_Tr_GTP-bd_dom"/>
</dbReference>
<reference evidence="4 5" key="1">
    <citation type="submission" date="2021-10" db="EMBL/GenBank/DDBJ databases">
        <title>Anaerobic single-cell dispensing facilitates the cultivation of human gut bacteria.</title>
        <authorList>
            <person name="Afrizal A."/>
        </authorList>
    </citation>
    <scope>NUCLEOTIDE SEQUENCE [LARGE SCALE GENOMIC DNA]</scope>
    <source>
        <strain evidence="4 5">CLA-AA-H224</strain>
    </source>
</reference>
<keyword evidence="1" id="KW-0547">Nucleotide-binding</keyword>
<dbReference type="GO" id="GO:0003746">
    <property type="term" value="F:translation elongation factor activity"/>
    <property type="evidence" value="ECO:0007669"/>
    <property type="project" value="UniProtKB-KW"/>
</dbReference>
<dbReference type="CDD" id="cd01434">
    <property type="entry name" value="EFG_mtEFG1_IV"/>
    <property type="match status" value="1"/>
</dbReference>
<dbReference type="Proteomes" id="UP001198200">
    <property type="component" value="Unassembled WGS sequence"/>
</dbReference>
<protein>
    <submittedName>
        <fullName evidence="4">Elongation factor G</fullName>
    </submittedName>
</protein>
<evidence type="ECO:0000256" key="1">
    <source>
        <dbReference type="ARBA" id="ARBA00022741"/>
    </source>
</evidence>
<dbReference type="InterPro" id="IPR005225">
    <property type="entry name" value="Small_GTP-bd"/>
</dbReference>
<dbReference type="GO" id="GO:0032790">
    <property type="term" value="P:ribosome disassembly"/>
    <property type="evidence" value="ECO:0007669"/>
    <property type="project" value="TreeGrafter"/>
</dbReference>
<dbReference type="GO" id="GO:0003924">
    <property type="term" value="F:GTPase activity"/>
    <property type="evidence" value="ECO:0007669"/>
    <property type="project" value="InterPro"/>
</dbReference>
<keyword evidence="4" id="KW-0648">Protein biosynthesis</keyword>
<organism evidence="4 5">
    <name type="scientific">Anthropogastromicrobium aceti</name>
    <dbReference type="NCBI Taxonomy" id="2981768"/>
    <lineage>
        <taxon>Bacteria</taxon>
        <taxon>Bacillati</taxon>
        <taxon>Bacillota</taxon>
        <taxon>Clostridia</taxon>
        <taxon>Lachnospirales</taxon>
        <taxon>Lachnospiraceae</taxon>
        <taxon>Anthropogastromicrobium</taxon>
    </lineage>
</organism>
<dbReference type="Gene3D" id="2.40.30.10">
    <property type="entry name" value="Translation factors"/>
    <property type="match status" value="1"/>
</dbReference>
<sequence length="693" mass="76830">MKVYETGNIRNVVVMGHGGCGKTTLVEAIAYQTGITARMGKVTDGNTISDYDKEEQKRQFSISTSVVPVEFEDIKINFLDTPGYFDFVGEVEEACHAAGAAVIVINGKSGVEVGTLKAWELCEKYKLPRLFFVTGMDDDQASYRKIVLELNDRFGRKVAPFHVPIRENEKFVGFVNVVKMKGRRFINDTSEYEECDIPDYMDKHLNISRDALVEAVADTSEELMERYFAGEEFTYEEVSTALRTHVMDCQIVPVLVGSGVHNQGTSMLMNVIKKYFPSPEYTINHGKETSTGELVMVKCDQNKHLSAKVFKTVVDPFIGKYSLIKVVTGTLKAGDGIYNVNKGTEDRASKLYLLRGKETIEVPELRAGDIGALAKIEKISTGDTISTKGATLIYDGPQVSKPYTCKAYRAKNKSDEDKINGALARMVEEDQTLRLENDVENHQTLIYGIGDQQLDVVASRILNRYKVEIELYRPKVAYRETLRKKVQVQGKYKKQTGGSGQYGDVHMVFEPSGDLDTPYVFEEKVVGGAVPKNYFPAVEKGIQESVLKGTLAGYPVVGLKATLVDGSYHPVDSSELAFKMAAILAYKKGFAEANPTILEPIVSVSITVPDELVGDVMGDLNKRRGRVLGMDHVAGGKQMVTADVPMAEMYGYSTDLRAMSGGMGEFSYEFARYEQAPQDVQKKIIEAAEKEEQ</sequence>
<comment type="caution">
    <text evidence="4">The sequence shown here is derived from an EMBL/GenBank/DDBJ whole genome shotgun (WGS) entry which is preliminary data.</text>
</comment>
<dbReference type="CDD" id="cd04170">
    <property type="entry name" value="EF-G_bact"/>
    <property type="match status" value="1"/>
</dbReference>
<dbReference type="NCBIfam" id="NF009379">
    <property type="entry name" value="PRK12740.1-3"/>
    <property type="match status" value="1"/>
</dbReference>
<evidence type="ECO:0000313" key="5">
    <source>
        <dbReference type="Proteomes" id="UP001198200"/>
    </source>
</evidence>
<dbReference type="FunFam" id="3.30.230.10:FF:000003">
    <property type="entry name" value="Elongation factor G"/>
    <property type="match status" value="1"/>
</dbReference>
<accession>A0AAE3JCG5</accession>
<dbReference type="Pfam" id="PF00009">
    <property type="entry name" value="GTP_EFTU"/>
    <property type="match status" value="1"/>
</dbReference>
<keyword evidence="4" id="KW-0251">Elongation factor</keyword>
<dbReference type="NCBIfam" id="TIGR00231">
    <property type="entry name" value="small_GTP"/>
    <property type="match status" value="1"/>
</dbReference>
<dbReference type="FunFam" id="3.30.70.240:FF:000001">
    <property type="entry name" value="Elongation factor G"/>
    <property type="match status" value="1"/>
</dbReference>